<gene>
    <name evidence="2" type="ORF">N6Q81_18480</name>
</gene>
<feature type="region of interest" description="Disordered" evidence="1">
    <location>
        <begin position="237"/>
        <end position="275"/>
    </location>
</feature>
<sequence length="275" mass="29013">MASARRSYGTDDGPSRRLYGPRSRLRRPRASGAPVADRLHPGIDGVHRAGRAPPSPRVRPPASFPRLAVVVGAFLRQERSGTPSRAQPPPTRSGAVRQPVSSERTHVISTAPSVPSTLPLPPVRLRLAPHGALPRRIDGMWWPYSRDLLTQLPKLLAALPSAWGDITGVTVDATAWSAAPGRMVVANQVVRLHKAPASPHAPDRVVLLSPGLGRWDLQVIPPEATKEAAALLTATALDDGRPGAGGEARPPAPTAAAGPRGQVGPAGRGTRAPRW</sequence>
<feature type="compositionally biased region" description="Pro residues" evidence="1">
    <location>
        <begin position="53"/>
        <end position="62"/>
    </location>
</feature>
<dbReference type="InterPro" id="IPR046036">
    <property type="entry name" value="DUF5994"/>
</dbReference>
<reference evidence="2" key="1">
    <citation type="submission" date="2022-09" db="EMBL/GenBank/DDBJ databases">
        <title>Streptomyces vinaceusdrappus strain AC-40.</title>
        <authorList>
            <person name="Sedeek A.M."/>
            <person name="Salah I."/>
            <person name="Kamel H.L."/>
            <person name="Soltan M.A."/>
            <person name="Elsayed T.R."/>
        </authorList>
    </citation>
    <scope>NUCLEOTIDE SEQUENCE</scope>
    <source>
        <strain evidence="2">AC-40</strain>
    </source>
</reference>
<evidence type="ECO:0000313" key="2">
    <source>
        <dbReference type="EMBL" id="UXI79859.1"/>
    </source>
</evidence>
<evidence type="ECO:0000256" key="1">
    <source>
        <dbReference type="SAM" id="MobiDB-lite"/>
    </source>
</evidence>
<proteinExistence type="predicted"/>
<feature type="region of interest" description="Disordered" evidence="1">
    <location>
        <begin position="78"/>
        <end position="115"/>
    </location>
</feature>
<organism evidence="2 3">
    <name type="scientific">Streptomyces vinaceusdrappus</name>
    <dbReference type="NCBI Taxonomy" id="67376"/>
    <lineage>
        <taxon>Bacteria</taxon>
        <taxon>Bacillati</taxon>
        <taxon>Actinomycetota</taxon>
        <taxon>Actinomycetes</taxon>
        <taxon>Kitasatosporales</taxon>
        <taxon>Streptomycetaceae</taxon>
        <taxon>Streptomyces</taxon>
        <taxon>Streptomyces rochei group</taxon>
    </lineage>
</organism>
<dbReference type="Pfam" id="PF19457">
    <property type="entry name" value="DUF5994"/>
    <property type="match status" value="1"/>
</dbReference>
<feature type="compositionally biased region" description="Basic and acidic residues" evidence="1">
    <location>
        <begin position="37"/>
        <end position="47"/>
    </location>
</feature>
<dbReference type="RefSeq" id="WP_261699335.1">
    <property type="nucleotide sequence ID" value="NZ_CP104697.1"/>
</dbReference>
<accession>A0ABY6BYT3</accession>
<keyword evidence="3" id="KW-1185">Reference proteome</keyword>
<name>A0ABY6BYT3_9ACTN</name>
<protein>
    <submittedName>
        <fullName evidence="2">DUF5994 family protein</fullName>
    </submittedName>
</protein>
<dbReference type="Proteomes" id="UP001064390">
    <property type="component" value="Chromosome"/>
</dbReference>
<dbReference type="EMBL" id="CP104697">
    <property type="protein sequence ID" value="UXI79859.1"/>
    <property type="molecule type" value="Genomic_DNA"/>
</dbReference>
<evidence type="ECO:0000313" key="3">
    <source>
        <dbReference type="Proteomes" id="UP001064390"/>
    </source>
</evidence>
<feature type="region of interest" description="Disordered" evidence="1">
    <location>
        <begin position="1"/>
        <end position="62"/>
    </location>
</feature>